<feature type="compositionally biased region" description="Basic and acidic residues" evidence="1">
    <location>
        <begin position="181"/>
        <end position="200"/>
    </location>
</feature>
<keyword evidence="2" id="KW-0812">Transmembrane</keyword>
<evidence type="ECO:0000259" key="3">
    <source>
        <dbReference type="Pfam" id="PF01693"/>
    </source>
</evidence>
<feature type="region of interest" description="Disordered" evidence="1">
    <location>
        <begin position="158"/>
        <end position="200"/>
    </location>
</feature>
<dbReference type="Pfam" id="PF01693">
    <property type="entry name" value="Cauli_VI"/>
    <property type="match status" value="1"/>
</dbReference>
<evidence type="ECO:0000313" key="4">
    <source>
        <dbReference type="EMBL" id="TDL14377.1"/>
    </source>
</evidence>
<organism evidence="4 5">
    <name type="scientific">Rickenella mellea</name>
    <dbReference type="NCBI Taxonomy" id="50990"/>
    <lineage>
        <taxon>Eukaryota</taxon>
        <taxon>Fungi</taxon>
        <taxon>Dikarya</taxon>
        <taxon>Basidiomycota</taxon>
        <taxon>Agaricomycotina</taxon>
        <taxon>Agaricomycetes</taxon>
        <taxon>Hymenochaetales</taxon>
        <taxon>Rickenellaceae</taxon>
        <taxon>Rickenella</taxon>
    </lineage>
</organism>
<dbReference type="InterPro" id="IPR009027">
    <property type="entry name" value="Ribosomal_bL9/RNase_H1_N"/>
</dbReference>
<dbReference type="VEuPathDB" id="FungiDB:BD410DRAFT_846081"/>
<sequence length="200" mass="21700">MVGLRNRTVPQDGDHGDDGDAYQDGPPQAPLDDTDSSAILAFIYILRLLIYLVQTGFTALVTAAALSRDVIFAESTTATASPEAPQAPQDLPPQYYLAPPRHLGERWYAVYVGRTIGVFNEWSDVADATVGVSGNSQRRFSTRTEAIASFRAAVQRGNVREVYDDEPPPEASGSNSSTDCCDTKDTKPFPKKEDPGDGRM</sequence>
<dbReference type="EMBL" id="ML170346">
    <property type="protein sequence ID" value="TDL14377.1"/>
    <property type="molecule type" value="Genomic_DNA"/>
</dbReference>
<dbReference type="STRING" id="50990.A0A4Y7PG86"/>
<accession>A0A4Y7PG86</accession>
<dbReference type="AlphaFoldDB" id="A0A4Y7PG86"/>
<keyword evidence="5" id="KW-1185">Reference proteome</keyword>
<dbReference type="OrthoDB" id="3270804at2759"/>
<dbReference type="SUPFAM" id="SSF55658">
    <property type="entry name" value="L9 N-domain-like"/>
    <property type="match status" value="1"/>
</dbReference>
<dbReference type="InterPro" id="IPR037056">
    <property type="entry name" value="RNase_H1_N_sf"/>
</dbReference>
<feature type="region of interest" description="Disordered" evidence="1">
    <location>
        <begin position="1"/>
        <end position="32"/>
    </location>
</feature>
<evidence type="ECO:0000313" key="5">
    <source>
        <dbReference type="Proteomes" id="UP000294933"/>
    </source>
</evidence>
<evidence type="ECO:0000256" key="2">
    <source>
        <dbReference type="SAM" id="Phobius"/>
    </source>
</evidence>
<feature type="transmembrane region" description="Helical" evidence="2">
    <location>
        <begin position="39"/>
        <end position="66"/>
    </location>
</feature>
<keyword evidence="2" id="KW-1133">Transmembrane helix</keyword>
<proteinExistence type="predicted"/>
<feature type="domain" description="Ribonuclease H1 N-terminal" evidence="3">
    <location>
        <begin position="107"/>
        <end position="147"/>
    </location>
</feature>
<dbReference type="InterPro" id="IPR011320">
    <property type="entry name" value="RNase_H1_N"/>
</dbReference>
<gene>
    <name evidence="4" type="ORF">BD410DRAFT_846081</name>
</gene>
<dbReference type="Proteomes" id="UP000294933">
    <property type="component" value="Unassembled WGS sequence"/>
</dbReference>
<protein>
    <recommendedName>
        <fullName evidence="3">Ribonuclease H1 N-terminal domain-containing protein</fullName>
    </recommendedName>
</protein>
<evidence type="ECO:0000256" key="1">
    <source>
        <dbReference type="SAM" id="MobiDB-lite"/>
    </source>
</evidence>
<reference evidence="4 5" key="1">
    <citation type="submission" date="2018-06" db="EMBL/GenBank/DDBJ databases">
        <title>A transcriptomic atlas of mushroom development highlights an independent origin of complex multicellularity.</title>
        <authorList>
            <consortium name="DOE Joint Genome Institute"/>
            <person name="Krizsan K."/>
            <person name="Almasi E."/>
            <person name="Merenyi Z."/>
            <person name="Sahu N."/>
            <person name="Viragh M."/>
            <person name="Koszo T."/>
            <person name="Mondo S."/>
            <person name="Kiss B."/>
            <person name="Balint B."/>
            <person name="Kues U."/>
            <person name="Barry K."/>
            <person name="Hegedus J.C."/>
            <person name="Henrissat B."/>
            <person name="Johnson J."/>
            <person name="Lipzen A."/>
            <person name="Ohm R."/>
            <person name="Nagy I."/>
            <person name="Pangilinan J."/>
            <person name="Yan J."/>
            <person name="Xiong Y."/>
            <person name="Grigoriev I.V."/>
            <person name="Hibbett D.S."/>
            <person name="Nagy L.G."/>
        </authorList>
    </citation>
    <scope>NUCLEOTIDE SEQUENCE [LARGE SCALE GENOMIC DNA]</scope>
    <source>
        <strain evidence="4 5">SZMC22713</strain>
    </source>
</reference>
<keyword evidence="2" id="KW-0472">Membrane</keyword>
<dbReference type="Gene3D" id="3.40.970.10">
    <property type="entry name" value="Ribonuclease H1, N-terminal domain"/>
    <property type="match status" value="1"/>
</dbReference>
<name>A0A4Y7PG86_9AGAM</name>